<dbReference type="Pfam" id="PF13589">
    <property type="entry name" value="HATPase_c_3"/>
    <property type="match status" value="1"/>
</dbReference>
<dbReference type="GO" id="GO:0006298">
    <property type="term" value="P:mismatch repair"/>
    <property type="evidence" value="ECO:0007669"/>
    <property type="project" value="InterPro"/>
</dbReference>
<dbReference type="Gene3D" id="3.30.230.10">
    <property type="match status" value="1"/>
</dbReference>
<dbReference type="FunFam" id="3.30.230.10:FF:000014">
    <property type="entry name" value="DNA mismatch repair protein Mlh1"/>
    <property type="match status" value="1"/>
</dbReference>
<evidence type="ECO:0000256" key="2">
    <source>
        <dbReference type="ARBA" id="ARBA00006082"/>
    </source>
</evidence>
<dbReference type="InterPro" id="IPR038973">
    <property type="entry name" value="MutL/Mlh/Pms-like"/>
</dbReference>
<evidence type="ECO:0000256" key="1">
    <source>
        <dbReference type="ARBA" id="ARBA00004123"/>
    </source>
</evidence>
<dbReference type="InterPro" id="IPR002099">
    <property type="entry name" value="MutL/Mlh/PMS"/>
</dbReference>
<dbReference type="GO" id="GO:0005524">
    <property type="term" value="F:ATP binding"/>
    <property type="evidence" value="ECO:0007669"/>
    <property type="project" value="InterPro"/>
</dbReference>
<dbReference type="InterPro" id="IPR020568">
    <property type="entry name" value="Ribosomal_Su5_D2-typ_SF"/>
</dbReference>
<dbReference type="InterPro" id="IPR036890">
    <property type="entry name" value="HATPase_C_sf"/>
</dbReference>
<evidence type="ECO:0000256" key="4">
    <source>
        <dbReference type="ARBA" id="ARBA00023204"/>
    </source>
</evidence>
<evidence type="ECO:0000313" key="9">
    <source>
        <dbReference type="Proteomes" id="UP000192578"/>
    </source>
</evidence>
<protein>
    <submittedName>
        <fullName evidence="8">DNA mismatch repair protein Mlh1</fullName>
    </submittedName>
</protein>
<keyword evidence="3" id="KW-0227">DNA damage</keyword>
<dbReference type="PROSITE" id="PS00058">
    <property type="entry name" value="DNA_MISMATCH_REPAIR_1"/>
    <property type="match status" value="1"/>
</dbReference>
<keyword evidence="4" id="KW-0234">DNA repair</keyword>
<dbReference type="OrthoDB" id="10263226at2759"/>
<comment type="subcellular location">
    <subcellularLocation>
        <location evidence="1">Nucleus</location>
    </subcellularLocation>
</comment>
<evidence type="ECO:0000256" key="5">
    <source>
        <dbReference type="ARBA" id="ARBA00023242"/>
    </source>
</evidence>
<dbReference type="InterPro" id="IPR014762">
    <property type="entry name" value="DNA_mismatch_repair_CS"/>
</dbReference>
<dbReference type="InterPro" id="IPR014721">
    <property type="entry name" value="Ribsml_uS5_D2-typ_fold_subgr"/>
</dbReference>
<keyword evidence="5" id="KW-0539">Nucleus</keyword>
<dbReference type="SMART" id="SM01340">
    <property type="entry name" value="DNA_mis_repair"/>
    <property type="match status" value="1"/>
</dbReference>
<dbReference type="SUPFAM" id="SSF54211">
    <property type="entry name" value="Ribosomal protein S5 domain 2-like"/>
    <property type="match status" value="1"/>
</dbReference>
<evidence type="ECO:0000313" key="8">
    <source>
        <dbReference type="EMBL" id="OQV16528.1"/>
    </source>
</evidence>
<evidence type="ECO:0000259" key="7">
    <source>
        <dbReference type="SMART" id="SM01340"/>
    </source>
</evidence>
<comment type="caution">
    <text evidence="8">The sequence shown here is derived from an EMBL/GenBank/DDBJ whole genome shotgun (WGS) entry which is preliminary data.</text>
</comment>
<reference evidence="9" key="1">
    <citation type="submission" date="2017-01" db="EMBL/GenBank/DDBJ databases">
        <title>Comparative genomics of anhydrobiosis in the tardigrade Hypsibius dujardini.</title>
        <authorList>
            <person name="Yoshida Y."/>
            <person name="Koutsovoulos G."/>
            <person name="Laetsch D."/>
            <person name="Stevens L."/>
            <person name="Kumar S."/>
            <person name="Horikawa D."/>
            <person name="Ishino K."/>
            <person name="Komine S."/>
            <person name="Tomita M."/>
            <person name="Blaxter M."/>
            <person name="Arakawa K."/>
        </authorList>
    </citation>
    <scope>NUCLEOTIDE SEQUENCE [LARGE SCALE GENOMIC DNA]</scope>
    <source>
        <strain evidence="9">Z151</strain>
    </source>
</reference>
<name>A0A1W0WMV3_HYPEX</name>
<dbReference type="AlphaFoldDB" id="A0A1W0WMV3"/>
<feature type="region of interest" description="Disordered" evidence="6">
    <location>
        <begin position="415"/>
        <end position="434"/>
    </location>
</feature>
<dbReference type="GO" id="GO:0030983">
    <property type="term" value="F:mismatched DNA binding"/>
    <property type="evidence" value="ECO:0007669"/>
    <property type="project" value="InterPro"/>
</dbReference>
<feature type="compositionally biased region" description="Gly residues" evidence="6">
    <location>
        <begin position="417"/>
        <end position="426"/>
    </location>
</feature>
<dbReference type="GO" id="GO:0016887">
    <property type="term" value="F:ATP hydrolysis activity"/>
    <property type="evidence" value="ECO:0007669"/>
    <property type="project" value="InterPro"/>
</dbReference>
<dbReference type="SUPFAM" id="SSF55874">
    <property type="entry name" value="ATPase domain of HSP90 chaperone/DNA topoisomerase II/histidine kinase"/>
    <property type="match status" value="1"/>
</dbReference>
<feature type="domain" description="DNA mismatch repair protein S5" evidence="7">
    <location>
        <begin position="224"/>
        <end position="343"/>
    </location>
</feature>
<dbReference type="InterPro" id="IPR013507">
    <property type="entry name" value="DNA_mismatch_S5_2-like"/>
</dbReference>
<dbReference type="PANTHER" id="PTHR10073">
    <property type="entry name" value="DNA MISMATCH REPAIR PROTEIN MLH, PMS, MUTL"/>
    <property type="match status" value="1"/>
</dbReference>
<dbReference type="Pfam" id="PF01119">
    <property type="entry name" value="DNA_mis_repair"/>
    <property type="match status" value="1"/>
</dbReference>
<dbReference type="Gene3D" id="3.30.565.10">
    <property type="entry name" value="Histidine kinase-like ATPase, C-terminal domain"/>
    <property type="match status" value="1"/>
</dbReference>
<dbReference type="Proteomes" id="UP000192578">
    <property type="component" value="Unassembled WGS sequence"/>
</dbReference>
<sequence length="706" mass="79006">MATQTSLSPRPIPKRILKLDQTVVNKIAAGEIIVRPANAVKEMMENSLDAGSTDIIITIKNGGLDLIQIQDNGCGIRKDDLPIACERFTTSKINSFEDLTSLSSFGFRGEALSSISYIAKVKITTRTADAVCAFQMEYGLGQPLGLGKLCAGNVGTIITVENFFYNNPVRKSILSSPTEEYVRLAEFVTKYAVRYPNVGFTLKKFGQHVADIRTPPSSSTLENCKLLFGNTITRELVLVEGETDKYHCKVAGYVSNPNFSIKKITFLLFINGRSVDCNKLKRSLELIYAAHLPKNGFPFIYLSLELPPGLIDVNIHPTKAEVYFRFEEEIISFIVTLVQSKIMASQTSRTFTIQTQLPRSVSQGSSTMDIDYQASLSPARGPKKADPRKMVRTDYREQTLDAFIRPPSVINRCLHSHGGGPSGSGVAGKVSEAAPETNNDDELKVISVKSRLVAKRCRRKISLTSLLELKADVEETMDANLRRLLAEHKFVGCASYTTALIQHQTRLFAVDVSKLSEELFYQMILYDFGNFGICKAAEPVSLSGLMETALEFSDEPIEDPTEREAMVERAVELLMSKGPMLADYFSIQFSKDKELVGLPLLLPDYIPPLSDLPNYVARLVTEVDWTKEKECFNNIARITAQFYSFRRDFYAEAIEEEGDKAWKWTVQHTLFPAFRSMLQPGPMLHGDRTFVQLADLPHLYKIFERC</sequence>
<dbReference type="Pfam" id="PF16413">
    <property type="entry name" value="Mlh1_C"/>
    <property type="match status" value="1"/>
</dbReference>
<gene>
    <name evidence="8" type="ORF">BV898_09367</name>
</gene>
<evidence type="ECO:0000256" key="3">
    <source>
        <dbReference type="ARBA" id="ARBA00022763"/>
    </source>
</evidence>
<dbReference type="CDD" id="cd16926">
    <property type="entry name" value="HATPase_MutL-MLH-PMS-like"/>
    <property type="match status" value="1"/>
</dbReference>
<keyword evidence="9" id="KW-1185">Reference proteome</keyword>
<dbReference type="FunFam" id="3.30.565.10:FF:000003">
    <property type="entry name" value="DNA mismatch repair endonuclease MutL"/>
    <property type="match status" value="1"/>
</dbReference>
<dbReference type="EMBL" id="MTYJ01000073">
    <property type="protein sequence ID" value="OQV16528.1"/>
    <property type="molecule type" value="Genomic_DNA"/>
</dbReference>
<comment type="similarity">
    <text evidence="2">Belongs to the DNA mismatch repair MutL/HexB family.</text>
</comment>
<organism evidence="8 9">
    <name type="scientific">Hypsibius exemplaris</name>
    <name type="common">Freshwater tardigrade</name>
    <dbReference type="NCBI Taxonomy" id="2072580"/>
    <lineage>
        <taxon>Eukaryota</taxon>
        <taxon>Metazoa</taxon>
        <taxon>Ecdysozoa</taxon>
        <taxon>Tardigrada</taxon>
        <taxon>Eutardigrada</taxon>
        <taxon>Parachela</taxon>
        <taxon>Hypsibioidea</taxon>
        <taxon>Hypsibiidae</taxon>
        <taxon>Hypsibius</taxon>
    </lineage>
</organism>
<proteinExistence type="inferred from homology"/>
<accession>A0A1W0WMV3</accession>
<dbReference type="NCBIfam" id="TIGR00585">
    <property type="entry name" value="mutl"/>
    <property type="match status" value="1"/>
</dbReference>
<dbReference type="PANTHER" id="PTHR10073:SF12">
    <property type="entry name" value="DNA MISMATCH REPAIR PROTEIN MLH1"/>
    <property type="match status" value="1"/>
</dbReference>
<dbReference type="GO" id="GO:0032389">
    <property type="term" value="C:MutLalpha complex"/>
    <property type="evidence" value="ECO:0007669"/>
    <property type="project" value="TreeGrafter"/>
</dbReference>
<dbReference type="GO" id="GO:0140664">
    <property type="term" value="F:ATP-dependent DNA damage sensor activity"/>
    <property type="evidence" value="ECO:0007669"/>
    <property type="project" value="InterPro"/>
</dbReference>
<evidence type="ECO:0000256" key="6">
    <source>
        <dbReference type="SAM" id="MobiDB-lite"/>
    </source>
</evidence>
<dbReference type="InterPro" id="IPR032189">
    <property type="entry name" value="Mlh1_C"/>
</dbReference>